<sequence>MTRGLPSLALASALFLSACNGVPLSTQWKLRSFDLSTADVAPLRVALRAPDWLEPTPTSARVVVAYWREGEEAAKRVLTIRLVSGARAEDGPILAGLESTLSGGLVVFEADRRDLAAIRAAQEEGMRWRESGAKAHGSLELDGGLFCRRAEIPAGAVIFDVYVHTDDALGWLPLLIGHDAHRPGADEKKLADFMPPCAAAPANVAAKTRR</sequence>
<dbReference type="Proteomes" id="UP000316781">
    <property type="component" value="Unassembled WGS sequence"/>
</dbReference>
<reference evidence="2" key="2">
    <citation type="submission" date="2018-02" db="EMBL/GenBank/DDBJ databases">
        <authorList>
            <person name="Cohen D.B."/>
            <person name="Kent A.D."/>
        </authorList>
    </citation>
    <scope>NUCLEOTIDE SEQUENCE</scope>
    <source>
        <strain evidence="2">DSM 17706</strain>
    </source>
</reference>
<reference evidence="3 5" key="3">
    <citation type="submission" date="2019-07" db="EMBL/GenBank/DDBJ databases">
        <title>Ln-dependent methylotrophs.</title>
        <authorList>
            <person name="Tani A."/>
        </authorList>
    </citation>
    <scope>NUCLEOTIDE SEQUENCE [LARGE SCALE GENOMIC DNA]</scope>
    <source>
        <strain evidence="3 5">SM89A</strain>
    </source>
</reference>
<evidence type="ECO:0000313" key="4">
    <source>
        <dbReference type="Proteomes" id="UP000245137"/>
    </source>
</evidence>
<evidence type="ECO:0000313" key="5">
    <source>
        <dbReference type="Proteomes" id="UP000316781"/>
    </source>
</evidence>
<proteinExistence type="predicted"/>
<reference evidence="2 4" key="1">
    <citation type="journal article" date="2018" name="Appl. Microbiol. Biotechnol.">
        <title>Co-cultivation of the strictly anaerobic methanogen Methanosarcina barkeri with aerobic methanotrophs in an oxygen-limited membrane bioreactor.</title>
        <authorList>
            <person name="In 't Zandt M.H."/>
            <person name="van den Bosch T.J.M."/>
            <person name="Rijkers R."/>
            <person name="van Kessel M.A.H.J."/>
            <person name="Jetten M.S.M."/>
            <person name="Welte C.U."/>
        </authorList>
    </citation>
    <scope>NUCLEOTIDE SEQUENCE [LARGE SCALE GENOMIC DNA]</scope>
    <source>
        <strain evidence="2 4">DSM 17706</strain>
    </source>
</reference>
<organism evidence="2 4">
    <name type="scientific">Methylosinus sporium</name>
    <dbReference type="NCBI Taxonomy" id="428"/>
    <lineage>
        <taxon>Bacteria</taxon>
        <taxon>Pseudomonadati</taxon>
        <taxon>Pseudomonadota</taxon>
        <taxon>Alphaproteobacteria</taxon>
        <taxon>Hyphomicrobiales</taxon>
        <taxon>Methylocystaceae</taxon>
        <taxon>Methylosinus</taxon>
    </lineage>
</organism>
<dbReference type="EMBL" id="PUIV01000003">
    <property type="protein sequence ID" value="PWB95273.1"/>
    <property type="molecule type" value="Genomic_DNA"/>
</dbReference>
<name>A0A2U1SUH3_METSR</name>
<keyword evidence="4" id="KW-1185">Reference proteome</keyword>
<feature type="chain" id="PRO_5036052187" description="Lipoprotein" evidence="1">
    <location>
        <begin position="19"/>
        <end position="210"/>
    </location>
</feature>
<dbReference type="PROSITE" id="PS51257">
    <property type="entry name" value="PROKAR_LIPOPROTEIN"/>
    <property type="match status" value="1"/>
</dbReference>
<evidence type="ECO:0000313" key="2">
    <source>
        <dbReference type="EMBL" id="PWB95273.1"/>
    </source>
</evidence>
<feature type="signal peptide" evidence="1">
    <location>
        <begin position="1"/>
        <end position="18"/>
    </location>
</feature>
<dbReference type="Proteomes" id="UP000245137">
    <property type="component" value="Unassembled WGS sequence"/>
</dbReference>
<comment type="caution">
    <text evidence="2">The sequence shown here is derived from an EMBL/GenBank/DDBJ whole genome shotgun (WGS) entry which is preliminary data.</text>
</comment>
<dbReference type="RefSeq" id="WP_108915946.1">
    <property type="nucleotide sequence ID" value="NZ_BGJY01000006.1"/>
</dbReference>
<dbReference type="EMBL" id="VJMF01000030">
    <property type="protein sequence ID" value="TRL35424.1"/>
    <property type="molecule type" value="Genomic_DNA"/>
</dbReference>
<dbReference type="AlphaFoldDB" id="A0A2U1SUH3"/>
<gene>
    <name evidence="2" type="ORF">C5689_03810</name>
    <name evidence="3" type="ORF">FM996_07715</name>
</gene>
<keyword evidence="1" id="KW-0732">Signal</keyword>
<evidence type="ECO:0000313" key="3">
    <source>
        <dbReference type="EMBL" id="TRL35424.1"/>
    </source>
</evidence>
<dbReference type="OrthoDB" id="8030263at2"/>
<evidence type="ECO:0008006" key="6">
    <source>
        <dbReference type="Google" id="ProtNLM"/>
    </source>
</evidence>
<protein>
    <recommendedName>
        <fullName evidence="6">Lipoprotein</fullName>
    </recommendedName>
</protein>
<accession>A0A2U1SUH3</accession>
<evidence type="ECO:0000256" key="1">
    <source>
        <dbReference type="SAM" id="SignalP"/>
    </source>
</evidence>